<feature type="coiled-coil region" evidence="1">
    <location>
        <begin position="262"/>
        <end position="289"/>
    </location>
</feature>
<dbReference type="GO" id="GO:0051213">
    <property type="term" value="F:dioxygenase activity"/>
    <property type="evidence" value="ECO:0007669"/>
    <property type="project" value="UniProtKB-KW"/>
</dbReference>
<dbReference type="InterPro" id="IPR056125">
    <property type="entry name" value="DUF7708"/>
</dbReference>
<keyword evidence="3" id="KW-0560">Oxidoreductase</keyword>
<dbReference type="PANTHER" id="PTHR40619:SF3">
    <property type="entry name" value="FUNGAL STAND N-TERMINAL GOODBYE DOMAIN-CONTAINING PROTEIN"/>
    <property type="match status" value="1"/>
</dbReference>
<evidence type="ECO:0000313" key="3">
    <source>
        <dbReference type="EMBL" id="OJD34039.1"/>
    </source>
</evidence>
<keyword evidence="1" id="KW-0175">Coiled coil</keyword>
<dbReference type="RefSeq" id="XP_020130299.1">
    <property type="nucleotide sequence ID" value="XM_020273326.1"/>
</dbReference>
<evidence type="ECO:0000256" key="1">
    <source>
        <dbReference type="SAM" id="Coils"/>
    </source>
</evidence>
<organism evidence="3 4">
    <name type="scientific">Diplodia corticola</name>
    <dbReference type="NCBI Taxonomy" id="236234"/>
    <lineage>
        <taxon>Eukaryota</taxon>
        <taxon>Fungi</taxon>
        <taxon>Dikarya</taxon>
        <taxon>Ascomycota</taxon>
        <taxon>Pezizomycotina</taxon>
        <taxon>Dothideomycetes</taxon>
        <taxon>Dothideomycetes incertae sedis</taxon>
        <taxon>Botryosphaeriales</taxon>
        <taxon>Botryosphaeriaceae</taxon>
        <taxon>Diplodia</taxon>
    </lineage>
</organism>
<dbReference type="PANTHER" id="PTHR40619">
    <property type="entry name" value="FUNGAL STAND N-TERMINAL GOODBYE DOMAIN-CONTAINING PROTEIN"/>
    <property type="match status" value="1"/>
</dbReference>
<dbReference type="STRING" id="236234.A0A1J9S0C8"/>
<keyword evidence="4" id="KW-1185">Reference proteome</keyword>
<accession>A0A1J9S0C8</accession>
<dbReference type="Proteomes" id="UP000183809">
    <property type="component" value="Unassembled WGS sequence"/>
</dbReference>
<sequence length="639" mass="71805">MERQHPRPLVIDEDVNLKLVRRFTQTLDGTTPLETGTKQAQLEADAMIQAATRDRLQKLYDDGDSTQDPFDHVEFERKILEKHCIEYVEAMREKRKSRRHQTFRRLDNSESREEKLEQLLQQVGSSGVEGLQDLVQTMEADWERSHSKAFKSLQRFCKAVDSHAPVFKIFPSDTLYTSTLCGALTVLVQASVNHSHIADLFLTSVVSLSEKVSGCSSLLYMIRTQDMRARLANVYSKYFEFLCSTIQWFLKGKFSRSLDSFNDNFSQQVESARAEIDDAILEIIEASRRGHMAMDATTFLTTKDIEKALSRVEGCTSRIESKLDGIDAMRQTNYNDQLPPGAMGHPMVLLLLYQTADFSKNHGPALPGLSAIAGPKAIGPMMSKTKKRSDVEPHCEKLKDFVDRTGITDGIELSKSTGPLVAESFVIHRLANWMAATPGTSELLWIITPMEFQDMSSATLAALGTIQTAAQANASFIAAICKRPHRSDVSGHSSPQEAGCIALLYSLICQLIRFNPTDDTVELDINAFERLARQDNAWELGLEVLETLLTHTPVVGFCIIDSINVLETDELGEKMCEGLVRKVLAYVRTADSPMRVLFTTPGQSRVLHRYVQVGERVVTDQTFVQTQRRGQHFRTRMLE</sequence>
<evidence type="ECO:0000259" key="2">
    <source>
        <dbReference type="Pfam" id="PF24809"/>
    </source>
</evidence>
<gene>
    <name evidence="3" type="ORF">BKCO1_2500074</name>
</gene>
<dbReference type="EMBL" id="MNUE01000025">
    <property type="protein sequence ID" value="OJD34039.1"/>
    <property type="molecule type" value="Genomic_DNA"/>
</dbReference>
<dbReference type="Pfam" id="PF24809">
    <property type="entry name" value="DUF7708"/>
    <property type="match status" value="1"/>
</dbReference>
<protein>
    <submittedName>
        <fullName evidence="3">Phytanoyl-dioxygenase family protein</fullName>
    </submittedName>
</protein>
<proteinExistence type="predicted"/>
<evidence type="ECO:0000313" key="4">
    <source>
        <dbReference type="Proteomes" id="UP000183809"/>
    </source>
</evidence>
<feature type="domain" description="DUF7708" evidence="2">
    <location>
        <begin position="151"/>
        <end position="292"/>
    </location>
</feature>
<keyword evidence="3" id="KW-0223">Dioxygenase</keyword>
<dbReference type="OrthoDB" id="4840035at2759"/>
<reference evidence="3 4" key="1">
    <citation type="submission" date="2016-10" db="EMBL/GenBank/DDBJ databases">
        <title>Proteomics and genomics reveal pathogen-plant mechanisms compatible with a hemibiotrophic lifestyle of Diplodia corticola.</title>
        <authorList>
            <person name="Fernandes I."/>
            <person name="De Jonge R."/>
            <person name="Van De Peer Y."/>
            <person name="Devreese B."/>
            <person name="Alves A."/>
            <person name="Esteves A.C."/>
        </authorList>
    </citation>
    <scope>NUCLEOTIDE SEQUENCE [LARGE SCALE GENOMIC DNA]</scope>
    <source>
        <strain evidence="3 4">CBS 112549</strain>
    </source>
</reference>
<dbReference type="AlphaFoldDB" id="A0A1J9S0C8"/>
<name>A0A1J9S0C8_9PEZI</name>
<dbReference type="GeneID" id="31013586"/>
<comment type="caution">
    <text evidence="3">The sequence shown here is derived from an EMBL/GenBank/DDBJ whole genome shotgun (WGS) entry which is preliminary data.</text>
</comment>